<reference evidence="2" key="1">
    <citation type="submission" date="2021-03" db="EMBL/GenBank/DDBJ databases">
        <title>Chromosome level genome of the anhydrobiotic midge Polypedilum vanderplanki.</title>
        <authorList>
            <person name="Yoshida Y."/>
            <person name="Kikawada T."/>
            <person name="Gusev O."/>
        </authorList>
    </citation>
    <scope>NUCLEOTIDE SEQUENCE</scope>
    <source>
        <strain evidence="2">NIAS01</strain>
        <tissue evidence="2">Whole body or cell culture</tissue>
    </source>
</reference>
<organism evidence="2 3">
    <name type="scientific">Polypedilum vanderplanki</name>
    <name type="common">Sleeping chironomid midge</name>
    <dbReference type="NCBI Taxonomy" id="319348"/>
    <lineage>
        <taxon>Eukaryota</taxon>
        <taxon>Metazoa</taxon>
        <taxon>Ecdysozoa</taxon>
        <taxon>Arthropoda</taxon>
        <taxon>Hexapoda</taxon>
        <taxon>Insecta</taxon>
        <taxon>Pterygota</taxon>
        <taxon>Neoptera</taxon>
        <taxon>Endopterygota</taxon>
        <taxon>Diptera</taxon>
        <taxon>Nematocera</taxon>
        <taxon>Chironomoidea</taxon>
        <taxon>Chironomidae</taxon>
        <taxon>Chironominae</taxon>
        <taxon>Polypedilum</taxon>
        <taxon>Polypedilum</taxon>
    </lineage>
</organism>
<evidence type="ECO:0000313" key="2">
    <source>
        <dbReference type="EMBL" id="KAG5676359.1"/>
    </source>
</evidence>
<feature type="compositionally biased region" description="Acidic residues" evidence="1">
    <location>
        <begin position="149"/>
        <end position="165"/>
    </location>
</feature>
<dbReference type="EMBL" id="JADBJN010000002">
    <property type="protein sequence ID" value="KAG5676359.1"/>
    <property type="molecule type" value="Genomic_DNA"/>
</dbReference>
<dbReference type="Proteomes" id="UP001107558">
    <property type="component" value="Chromosome 2"/>
</dbReference>
<gene>
    <name evidence="2" type="ORF">PVAND_006201</name>
</gene>
<accession>A0A9J6C2W0</accession>
<proteinExistence type="predicted"/>
<comment type="caution">
    <text evidence="2">The sequence shown here is derived from an EMBL/GenBank/DDBJ whole genome shotgun (WGS) entry which is preliminary data.</text>
</comment>
<name>A0A9J6C2W0_POLVA</name>
<evidence type="ECO:0000313" key="3">
    <source>
        <dbReference type="Proteomes" id="UP001107558"/>
    </source>
</evidence>
<evidence type="ECO:0000256" key="1">
    <source>
        <dbReference type="SAM" id="MobiDB-lite"/>
    </source>
</evidence>
<sequence>MQKQLLQIADRIPDDILLTLLKCFAKLLTCESEQTTKSSGPFIRAFAKIRDDGERQFSVIAEEDEDQKINEQTATEVADEGDNECTFNYKITNVVTQEVLYSMGNNEDDNVKNEIDENQQQQTQQDDDQEIIESLQNAEENTADVVATSDDDENNNNNIDEEEKENVESVNNEITEVEIEEVEPEIEKINNDISSNNDSDYDDDQIVENIEKEIDGDSVESEKPQIDDDERENIQPLEKVSLDDIQREIQEMQMFLFNKGITQENKSQSNINHELITAEKSQAKVEDGYKVDVCINLKKKSSERKHTKSKAILSNYINKDSHMNGDNRNHIFDPSVPNTPEDFLKEKSVTEKINKKKQKIKHLDMSWQKLCDDQKKVYKHSNFKIPKAERSIVDEQKNI</sequence>
<dbReference type="AlphaFoldDB" id="A0A9J6C2W0"/>
<keyword evidence="3" id="KW-1185">Reference proteome</keyword>
<protein>
    <submittedName>
        <fullName evidence="2">Uncharacterized protein</fullName>
    </submittedName>
</protein>
<feature type="region of interest" description="Disordered" evidence="1">
    <location>
        <begin position="143"/>
        <end position="170"/>
    </location>
</feature>